<protein>
    <submittedName>
        <fullName evidence="1">Uncharacterized protein</fullName>
    </submittedName>
</protein>
<organism evidence="1">
    <name type="scientific">marine metagenome</name>
    <dbReference type="NCBI Taxonomy" id="408172"/>
    <lineage>
        <taxon>unclassified sequences</taxon>
        <taxon>metagenomes</taxon>
        <taxon>ecological metagenomes</taxon>
    </lineage>
</organism>
<dbReference type="AlphaFoldDB" id="A0A382MLM0"/>
<evidence type="ECO:0000313" key="1">
    <source>
        <dbReference type="EMBL" id="SVC49015.1"/>
    </source>
</evidence>
<dbReference type="EMBL" id="UINC01094084">
    <property type="protein sequence ID" value="SVC49015.1"/>
    <property type="molecule type" value="Genomic_DNA"/>
</dbReference>
<sequence>MKSKQKTNLVNKEILHIEFEAKSRSSVKYIFPINDIISIDVETDNWEPIKVEKQLQEGNYTHNSIAEFNHNERKFIFKKDTIEFLEKVMNPYSLIYFFRTKTLTPDTSYQINIVDNKKIIPL</sequence>
<dbReference type="InterPro" id="IPR021457">
    <property type="entry name" value="DUF3108"/>
</dbReference>
<accession>A0A382MLM0</accession>
<proteinExistence type="predicted"/>
<reference evidence="1" key="1">
    <citation type="submission" date="2018-05" db="EMBL/GenBank/DDBJ databases">
        <authorList>
            <person name="Lanie J.A."/>
            <person name="Ng W.-L."/>
            <person name="Kazmierczak K.M."/>
            <person name="Andrzejewski T.M."/>
            <person name="Davidsen T.M."/>
            <person name="Wayne K.J."/>
            <person name="Tettelin H."/>
            <person name="Glass J.I."/>
            <person name="Rusch D."/>
            <person name="Podicherti R."/>
            <person name="Tsui H.-C.T."/>
            <person name="Winkler M.E."/>
        </authorList>
    </citation>
    <scope>NUCLEOTIDE SEQUENCE</scope>
</reference>
<feature type="non-terminal residue" evidence="1">
    <location>
        <position position="122"/>
    </location>
</feature>
<dbReference type="Pfam" id="PF11306">
    <property type="entry name" value="DUF3108"/>
    <property type="match status" value="1"/>
</dbReference>
<gene>
    <name evidence="1" type="ORF">METZ01_LOCUS301869</name>
</gene>
<name>A0A382MLM0_9ZZZZ</name>